<organism evidence="1 2">
    <name type="scientific">Centaurea solstitialis</name>
    <name type="common">yellow star-thistle</name>
    <dbReference type="NCBI Taxonomy" id="347529"/>
    <lineage>
        <taxon>Eukaryota</taxon>
        <taxon>Viridiplantae</taxon>
        <taxon>Streptophyta</taxon>
        <taxon>Embryophyta</taxon>
        <taxon>Tracheophyta</taxon>
        <taxon>Spermatophyta</taxon>
        <taxon>Magnoliopsida</taxon>
        <taxon>eudicotyledons</taxon>
        <taxon>Gunneridae</taxon>
        <taxon>Pentapetalae</taxon>
        <taxon>asterids</taxon>
        <taxon>campanulids</taxon>
        <taxon>Asterales</taxon>
        <taxon>Asteraceae</taxon>
        <taxon>Carduoideae</taxon>
        <taxon>Cardueae</taxon>
        <taxon>Centaureinae</taxon>
        <taxon>Centaurea</taxon>
    </lineage>
</organism>
<dbReference type="AlphaFoldDB" id="A0AA38TS37"/>
<name>A0AA38TS37_9ASTR</name>
<dbReference type="InterPro" id="IPR001611">
    <property type="entry name" value="Leu-rich_rpt"/>
</dbReference>
<evidence type="ECO:0000313" key="1">
    <source>
        <dbReference type="EMBL" id="KAJ9566040.1"/>
    </source>
</evidence>
<proteinExistence type="predicted"/>
<dbReference type="PANTHER" id="PTHR38926:SF2">
    <property type="entry name" value="F-BOX_LRR-REPEAT PROTEIN 21-RELATED"/>
    <property type="match status" value="1"/>
</dbReference>
<evidence type="ECO:0000313" key="2">
    <source>
        <dbReference type="Proteomes" id="UP001172457"/>
    </source>
</evidence>
<keyword evidence="2" id="KW-1185">Reference proteome</keyword>
<comment type="caution">
    <text evidence="1">The sequence shown here is derived from an EMBL/GenBank/DDBJ whole genome shotgun (WGS) entry which is preliminary data.</text>
</comment>
<accession>A0AA38TS37</accession>
<dbReference type="SUPFAM" id="SSF52047">
    <property type="entry name" value="RNI-like"/>
    <property type="match status" value="1"/>
</dbReference>
<dbReference type="Proteomes" id="UP001172457">
    <property type="component" value="Chromosome 1"/>
</dbReference>
<sequence length="93" mass="9948">MVGGVKSDGGWGVNKNPRGKLPKKIMITLILPSQCDDEALAVANSMHALRHLQLSGSTITGVGLRAILHGCSHLESLDIRSCFKLVGNLKKIM</sequence>
<dbReference type="Gene3D" id="3.80.10.10">
    <property type="entry name" value="Ribonuclease Inhibitor"/>
    <property type="match status" value="1"/>
</dbReference>
<dbReference type="InterPro" id="IPR032675">
    <property type="entry name" value="LRR_dom_sf"/>
</dbReference>
<reference evidence="1" key="1">
    <citation type="submission" date="2023-03" db="EMBL/GenBank/DDBJ databases">
        <title>Chromosome-scale reference genome and RAD-based genetic map of yellow starthistle (Centaurea solstitialis) reveal putative structural variation and QTLs associated with invader traits.</title>
        <authorList>
            <person name="Reatini B."/>
            <person name="Cang F.A."/>
            <person name="Jiang Q."/>
            <person name="Mckibben M.T.W."/>
            <person name="Barker M.S."/>
            <person name="Rieseberg L.H."/>
            <person name="Dlugosch K.M."/>
        </authorList>
    </citation>
    <scope>NUCLEOTIDE SEQUENCE</scope>
    <source>
        <strain evidence="1">CAN-66</strain>
        <tissue evidence="1">Leaf</tissue>
    </source>
</reference>
<dbReference type="Pfam" id="PF13516">
    <property type="entry name" value="LRR_6"/>
    <property type="match status" value="2"/>
</dbReference>
<dbReference type="EMBL" id="JARYMX010000001">
    <property type="protein sequence ID" value="KAJ9566040.1"/>
    <property type="molecule type" value="Genomic_DNA"/>
</dbReference>
<protein>
    <submittedName>
        <fullName evidence="1">Uncharacterized protein</fullName>
    </submittedName>
</protein>
<gene>
    <name evidence="1" type="ORF">OSB04_002006</name>
</gene>
<dbReference type="PANTHER" id="PTHR38926">
    <property type="entry name" value="F-BOX DOMAIN CONTAINING PROTEIN, EXPRESSED"/>
    <property type="match status" value="1"/>
</dbReference>